<reference evidence="4" key="1">
    <citation type="submission" date="2016-12" db="EMBL/GenBank/DDBJ databases">
        <authorList>
            <person name="Meng X."/>
        </authorList>
    </citation>
    <scope>NUCLEOTIDE SEQUENCE [LARGE SCALE GENOMIC DNA]</scope>
    <source>
        <strain evidence="4">DSM 19116</strain>
    </source>
</reference>
<gene>
    <name evidence="3" type="ORF">BSZ39_06910</name>
</gene>
<dbReference type="InterPro" id="IPR007349">
    <property type="entry name" value="DUF418"/>
</dbReference>
<keyword evidence="1" id="KW-0812">Transmembrane</keyword>
<dbReference type="EMBL" id="MQVR01000034">
    <property type="protein sequence ID" value="OKL53921.1"/>
    <property type="molecule type" value="Genomic_DNA"/>
</dbReference>
<evidence type="ECO:0000313" key="3">
    <source>
        <dbReference type="EMBL" id="OKL53921.1"/>
    </source>
</evidence>
<feature type="transmembrane region" description="Helical" evidence="1">
    <location>
        <begin position="246"/>
        <end position="267"/>
    </location>
</feature>
<feature type="transmembrane region" description="Helical" evidence="1">
    <location>
        <begin position="319"/>
        <end position="336"/>
    </location>
</feature>
<feature type="transmembrane region" description="Helical" evidence="1">
    <location>
        <begin position="170"/>
        <end position="195"/>
    </location>
</feature>
<feature type="transmembrane region" description="Helical" evidence="1">
    <location>
        <begin position="41"/>
        <end position="62"/>
    </location>
</feature>
<sequence>MSNQSAEQSGSRNRIAGLDVARGLALFGIAGNHLMGANTTASWLITRIMADFHAVAFAFLIGSGVQLEYDAAKRRGQSSWPSVLIRAAFLVIVGAIVGWWATRVAVILVTLGLLTVVARVVVGLATWALASLTGLIFLVGPLLTSGNVAFRWSGTLYNPDLTDAFRPEAYLSFFVAEPYPFVTWTFYALVGMLYVRLVLKKPRLYWLTTCLAIGGAAIALAIDAATRPRETAFIDGLLTWEAYSGSYVNVVSSALVVIAGVTLCCILAEGAPGHMRSLVTVLTAVGQLTLTWYVVHILISDRIMAYLEHLPPHLVYLDIGIWVAQMIGFTLLSALYKGHFRYGPLEAIPRQIVKRFSRLREARMRGAPRAFRLSRHRKTRHRKTR</sequence>
<dbReference type="PANTHER" id="PTHR30590">
    <property type="entry name" value="INNER MEMBRANE PROTEIN"/>
    <property type="match status" value="1"/>
</dbReference>
<proteinExistence type="predicted"/>
<keyword evidence="4" id="KW-1185">Reference proteome</keyword>
<feature type="transmembrane region" description="Helical" evidence="1">
    <location>
        <begin position="279"/>
        <end position="299"/>
    </location>
</feature>
<feature type="transmembrane region" description="Helical" evidence="1">
    <location>
        <begin position="107"/>
        <end position="125"/>
    </location>
</feature>
<organism evidence="3 4">
    <name type="scientific">Bowdeniella nasicola</name>
    <dbReference type="NCBI Taxonomy" id="208480"/>
    <lineage>
        <taxon>Bacteria</taxon>
        <taxon>Bacillati</taxon>
        <taxon>Actinomycetota</taxon>
        <taxon>Actinomycetes</taxon>
        <taxon>Actinomycetales</taxon>
        <taxon>Actinomycetaceae</taxon>
        <taxon>Bowdeniella</taxon>
    </lineage>
</organism>
<evidence type="ECO:0000259" key="2">
    <source>
        <dbReference type="Pfam" id="PF04235"/>
    </source>
</evidence>
<evidence type="ECO:0000313" key="4">
    <source>
        <dbReference type="Proteomes" id="UP000185628"/>
    </source>
</evidence>
<dbReference type="RefSeq" id="WP_073716639.1">
    <property type="nucleotide sequence ID" value="NZ_MQVR01000034.1"/>
</dbReference>
<dbReference type="Pfam" id="PF04235">
    <property type="entry name" value="DUF418"/>
    <property type="match status" value="1"/>
</dbReference>
<feature type="transmembrane region" description="Helical" evidence="1">
    <location>
        <begin position="204"/>
        <end position="226"/>
    </location>
</feature>
<dbReference type="AlphaFoldDB" id="A0A1Q5Q256"/>
<keyword evidence="1" id="KW-1133">Transmembrane helix</keyword>
<keyword evidence="1" id="KW-0472">Membrane</keyword>
<comment type="caution">
    <text evidence="3">The sequence shown here is derived from an EMBL/GenBank/DDBJ whole genome shotgun (WGS) entry which is preliminary data.</text>
</comment>
<name>A0A1Q5Q256_9ACTO</name>
<feature type="domain" description="DUF418" evidence="2">
    <location>
        <begin position="207"/>
        <end position="353"/>
    </location>
</feature>
<dbReference type="InterPro" id="IPR052529">
    <property type="entry name" value="Bact_Transport_Assoc"/>
</dbReference>
<dbReference type="OrthoDB" id="4966979at2"/>
<evidence type="ECO:0000256" key="1">
    <source>
        <dbReference type="SAM" id="Phobius"/>
    </source>
</evidence>
<dbReference type="PANTHER" id="PTHR30590:SF3">
    <property type="entry name" value="HYPOTHETICAL MEMBRANE SPANNING PROTEIN"/>
    <property type="match status" value="1"/>
</dbReference>
<protein>
    <recommendedName>
        <fullName evidence="2">DUF418 domain-containing protein</fullName>
    </recommendedName>
</protein>
<dbReference type="Proteomes" id="UP000185628">
    <property type="component" value="Unassembled WGS sequence"/>
</dbReference>
<feature type="transmembrane region" description="Helical" evidence="1">
    <location>
        <begin position="83"/>
        <end position="101"/>
    </location>
</feature>
<accession>A0A1Q5Q256</accession>
<feature type="transmembrane region" description="Helical" evidence="1">
    <location>
        <begin position="132"/>
        <end position="150"/>
    </location>
</feature>